<dbReference type="EMBL" id="OX596110">
    <property type="protein sequence ID" value="CAI9703720.1"/>
    <property type="molecule type" value="Genomic_DNA"/>
</dbReference>
<sequence length="239" mass="26529">MQQSGAPADLQRKLSKNRNKCVISPEGITSEGFNDTVKPFTGSALRRVLQPLPLDVTSRLHILCTDKVLLKRRGKRCTPRCSWMGAWRVQGLGELLQDAAHLPPSHRPPAQVSGMLWHQFRVCYSCFSLLDLQYDLAPRCAQATVITHLTCCRRPLSRVLTSGLGPLHLLVTLLDKRPFKMQADHITACFHGSHCSQMKDLAWTLISLLAVVRTTACSHVVISILLLPKALLPSPPKFG</sequence>
<protein>
    <submittedName>
        <fullName evidence="1">Uncharacterized protein</fullName>
    </submittedName>
</protein>
<organism evidence="1 2">
    <name type="scientific">Rangifer tarandus platyrhynchus</name>
    <name type="common">Svalbard reindeer</name>
    <dbReference type="NCBI Taxonomy" id="3082113"/>
    <lineage>
        <taxon>Eukaryota</taxon>
        <taxon>Metazoa</taxon>
        <taxon>Chordata</taxon>
        <taxon>Craniata</taxon>
        <taxon>Vertebrata</taxon>
        <taxon>Euteleostomi</taxon>
        <taxon>Mammalia</taxon>
        <taxon>Eutheria</taxon>
        <taxon>Laurasiatheria</taxon>
        <taxon>Artiodactyla</taxon>
        <taxon>Ruminantia</taxon>
        <taxon>Pecora</taxon>
        <taxon>Cervidae</taxon>
        <taxon>Odocoileinae</taxon>
        <taxon>Rangifer</taxon>
    </lineage>
</organism>
<reference evidence="1" key="1">
    <citation type="submission" date="2023-05" db="EMBL/GenBank/DDBJ databases">
        <authorList>
            <consortium name="ELIXIR-Norway"/>
        </authorList>
    </citation>
    <scope>NUCLEOTIDE SEQUENCE</scope>
</reference>
<evidence type="ECO:0000313" key="2">
    <source>
        <dbReference type="Proteomes" id="UP001162501"/>
    </source>
</evidence>
<proteinExistence type="predicted"/>
<name>A0ACB0ESR4_RANTA</name>
<gene>
    <name evidence="1" type="ORF">MRATA1EN3_LOCUS14933</name>
</gene>
<dbReference type="Proteomes" id="UP001162501">
    <property type="component" value="Chromosome 26"/>
</dbReference>
<evidence type="ECO:0000313" key="1">
    <source>
        <dbReference type="EMBL" id="CAI9703720.1"/>
    </source>
</evidence>
<accession>A0ACB0ESR4</accession>